<reference evidence="15 16" key="1">
    <citation type="submission" date="2019-02" db="EMBL/GenBank/DDBJ databases">
        <title>Apibacter muscae sp. nov.: a novel member of the house fly microbiota.</title>
        <authorList>
            <person name="Park R."/>
        </authorList>
    </citation>
    <scope>NUCLEOTIDE SEQUENCE [LARGE SCALE GENOMIC DNA]</scope>
    <source>
        <strain evidence="15 16">AL1</strain>
    </source>
</reference>
<feature type="domain" description="Transcription initiation factor TFIID subunit 2 Ig-like" evidence="14">
    <location>
        <begin position="478"/>
        <end position="544"/>
    </location>
</feature>
<dbReference type="EC" id="3.4.11.2" evidence="4"/>
<dbReference type="InterPro" id="IPR014782">
    <property type="entry name" value="Peptidase_M1_dom"/>
</dbReference>
<dbReference type="EMBL" id="SELH01000016">
    <property type="protein sequence ID" value="TWP29086.1"/>
    <property type="molecule type" value="Genomic_DNA"/>
</dbReference>
<keyword evidence="7" id="KW-0645">Protease</keyword>
<dbReference type="Gene3D" id="1.25.10.10">
    <property type="entry name" value="Leucine-rich Repeat Variant"/>
    <property type="match status" value="1"/>
</dbReference>
<dbReference type="InterPro" id="IPR057345">
    <property type="entry name" value="Ig-like_TAF2"/>
</dbReference>
<dbReference type="PANTHER" id="PTHR11533:SF174">
    <property type="entry name" value="PUROMYCIN-SENSITIVE AMINOPEPTIDASE-RELATED"/>
    <property type="match status" value="1"/>
</dbReference>
<keyword evidence="8" id="KW-0479">Metal-binding</keyword>
<dbReference type="RefSeq" id="WP_146292125.1">
    <property type="nucleotide sequence ID" value="NZ_SELH01000016.1"/>
</dbReference>
<dbReference type="GO" id="GO:0005615">
    <property type="term" value="C:extracellular space"/>
    <property type="evidence" value="ECO:0007669"/>
    <property type="project" value="TreeGrafter"/>
</dbReference>
<gene>
    <name evidence="15" type="ORF">ETU09_04390</name>
</gene>
<dbReference type="SUPFAM" id="SSF55486">
    <property type="entry name" value="Metalloproteases ('zincins'), catalytic domain"/>
    <property type="match status" value="1"/>
</dbReference>
<dbReference type="CDD" id="cd09603">
    <property type="entry name" value="M1_APN_like"/>
    <property type="match status" value="1"/>
</dbReference>
<dbReference type="Pfam" id="PF17900">
    <property type="entry name" value="Peptidase_M1_N"/>
    <property type="match status" value="1"/>
</dbReference>
<keyword evidence="11" id="KW-0482">Metalloprotease</keyword>
<keyword evidence="6" id="KW-0031">Aminopeptidase</keyword>
<organism evidence="15 16">
    <name type="scientific">Apibacter muscae</name>
    <dbReference type="NCBI Taxonomy" id="2509004"/>
    <lineage>
        <taxon>Bacteria</taxon>
        <taxon>Pseudomonadati</taxon>
        <taxon>Bacteroidota</taxon>
        <taxon>Flavobacteriia</taxon>
        <taxon>Flavobacteriales</taxon>
        <taxon>Weeksellaceae</taxon>
        <taxon>Apibacter</taxon>
    </lineage>
</organism>
<evidence type="ECO:0000259" key="14">
    <source>
        <dbReference type="Pfam" id="PF25316"/>
    </source>
</evidence>
<keyword evidence="9" id="KW-0378">Hydrolase</keyword>
<evidence type="ECO:0000256" key="6">
    <source>
        <dbReference type="ARBA" id="ARBA00022438"/>
    </source>
</evidence>
<dbReference type="GO" id="GO:0006508">
    <property type="term" value="P:proteolysis"/>
    <property type="evidence" value="ECO:0007669"/>
    <property type="project" value="UniProtKB-KW"/>
</dbReference>
<comment type="cofactor">
    <cofactor evidence="2">
        <name>Zn(2+)</name>
        <dbReference type="ChEBI" id="CHEBI:29105"/>
    </cofactor>
</comment>
<evidence type="ECO:0000259" key="13">
    <source>
        <dbReference type="Pfam" id="PF17900"/>
    </source>
</evidence>
<dbReference type="InterPro" id="IPR045357">
    <property type="entry name" value="Aminopeptidase_N-like_N"/>
</dbReference>
<name>A0A563DFR2_9FLAO</name>
<evidence type="ECO:0000256" key="5">
    <source>
        <dbReference type="ARBA" id="ARBA00015611"/>
    </source>
</evidence>
<dbReference type="Gene3D" id="1.10.390.10">
    <property type="entry name" value="Neutral Protease Domain 2"/>
    <property type="match status" value="1"/>
</dbReference>
<evidence type="ECO:0000313" key="15">
    <source>
        <dbReference type="EMBL" id="TWP29086.1"/>
    </source>
</evidence>
<evidence type="ECO:0000256" key="10">
    <source>
        <dbReference type="ARBA" id="ARBA00022833"/>
    </source>
</evidence>
<keyword evidence="10" id="KW-0862">Zinc</keyword>
<evidence type="ECO:0000256" key="1">
    <source>
        <dbReference type="ARBA" id="ARBA00000098"/>
    </source>
</evidence>
<feature type="domain" description="Aminopeptidase N-like N-terminal" evidence="13">
    <location>
        <begin position="44"/>
        <end position="230"/>
    </location>
</feature>
<evidence type="ECO:0000256" key="2">
    <source>
        <dbReference type="ARBA" id="ARBA00001947"/>
    </source>
</evidence>
<dbReference type="InterPro" id="IPR011989">
    <property type="entry name" value="ARM-like"/>
</dbReference>
<dbReference type="GO" id="GO:0008270">
    <property type="term" value="F:zinc ion binding"/>
    <property type="evidence" value="ECO:0007669"/>
    <property type="project" value="InterPro"/>
</dbReference>
<dbReference type="InterPro" id="IPR050344">
    <property type="entry name" value="Peptidase_M1_aminopeptidases"/>
</dbReference>
<comment type="caution">
    <text evidence="15">The sequence shown here is derived from an EMBL/GenBank/DDBJ whole genome shotgun (WGS) entry which is preliminary data.</text>
</comment>
<dbReference type="Pfam" id="PF13646">
    <property type="entry name" value="HEAT_2"/>
    <property type="match status" value="1"/>
</dbReference>
<evidence type="ECO:0000256" key="7">
    <source>
        <dbReference type="ARBA" id="ARBA00022670"/>
    </source>
</evidence>
<protein>
    <recommendedName>
        <fullName evidence="5">Aminopeptidase N</fullName>
        <ecNumber evidence="4">3.4.11.2</ecNumber>
    </recommendedName>
</protein>
<dbReference type="InterPro" id="IPR016024">
    <property type="entry name" value="ARM-type_fold"/>
</dbReference>
<dbReference type="PRINTS" id="PR00756">
    <property type="entry name" value="ALADIPTASE"/>
</dbReference>
<sequence>MYTKNALLGKKLVLLISLFTFFLVEAQDYSGYNPSSTMINDLVHTKLKVGFDIPNEKLLGEEWVTLKPHFYPTDSLTLDAKGMEISTVKLANGKDLKYSYQNSKLKIQLDKTYKKGEEYEIYIKYTAIPSTVTQKGSAAINSAKGLYFINPRGEEKDKPTQIWTQGETEASSCWFPTIDAPNQKTSQEIYITVPDQYVTLSNGVLKSGIKNSDGTRTDYWKFDQKHAPYLFFMGIGDFAVVKDKWKNIPVEYYVEKEFEPYAKQIFGDTPDMIEFFSNKLQYPYPWEKYSQMVARDYVSGAMENTTSTLHAENAQQKPGQLIDKNSWEPVIAHELFHHWFGDLATNESWANLPVNEAFANYSEYLWLEHKYGKDYAEEHRAEELDGYLNGGENFTKDLIRFQYKDKEDMFDAVSYNKGGLVLHMLRNYLGDDAFYAGMNLYLNQNKYKATEAHHLRLAWEEISGKDLNWFFNQWFFGNGHPKLKVSYTYNDTKKSVTVTITQTQEPKFQFPLDIDIYENGKANHHQVWAKATETNTFEIPSKTKPQLVNVNPDNILLAEITMEKTPEQYIYQYKNTPEYYSRKEAINKLADLQTSNPLALETLLQAASSDPFEGLRVFAISQLDLTNPKVKQKSASVLEKIATSDKKTLVQAEAIKQLGELDAAKYLNLFKKSFESPSYGIKAAAIEASVKGDKALGKELADKVDDKNPGKDLELAIAKALIANQDNSKLDLISKNFLNLLMYAKSQQEADTYFAILRTIMSGDYPVETKNIVDSIVKIYPQAKKYSFGDLMKQVMEASLQMKQGALNINPSNNSLKKQVSMISEGLNKMM</sequence>
<dbReference type="AlphaFoldDB" id="A0A563DFR2"/>
<dbReference type="GO" id="GO:0016020">
    <property type="term" value="C:membrane"/>
    <property type="evidence" value="ECO:0007669"/>
    <property type="project" value="TreeGrafter"/>
</dbReference>
<dbReference type="GO" id="GO:0043171">
    <property type="term" value="P:peptide catabolic process"/>
    <property type="evidence" value="ECO:0007669"/>
    <property type="project" value="TreeGrafter"/>
</dbReference>
<dbReference type="OrthoDB" id="100605at2"/>
<dbReference type="Pfam" id="PF25316">
    <property type="entry name" value="TAF2_3rd"/>
    <property type="match status" value="1"/>
</dbReference>
<proteinExistence type="inferred from homology"/>
<dbReference type="SUPFAM" id="SSF48371">
    <property type="entry name" value="ARM repeat"/>
    <property type="match status" value="1"/>
</dbReference>
<dbReference type="GO" id="GO:0042277">
    <property type="term" value="F:peptide binding"/>
    <property type="evidence" value="ECO:0007669"/>
    <property type="project" value="TreeGrafter"/>
</dbReference>
<keyword evidence="16" id="KW-1185">Reference proteome</keyword>
<comment type="similarity">
    <text evidence="3">Belongs to the peptidase M1 family.</text>
</comment>
<feature type="domain" description="Peptidase M1 membrane alanine aminopeptidase" evidence="12">
    <location>
        <begin position="269"/>
        <end position="474"/>
    </location>
</feature>
<evidence type="ECO:0000259" key="12">
    <source>
        <dbReference type="Pfam" id="PF01433"/>
    </source>
</evidence>
<dbReference type="GO" id="GO:0070006">
    <property type="term" value="F:metalloaminopeptidase activity"/>
    <property type="evidence" value="ECO:0007669"/>
    <property type="project" value="TreeGrafter"/>
</dbReference>
<dbReference type="PANTHER" id="PTHR11533">
    <property type="entry name" value="PROTEASE M1 ZINC METALLOPROTEASE"/>
    <property type="match status" value="1"/>
</dbReference>
<dbReference type="Gene3D" id="2.60.40.1730">
    <property type="entry name" value="tricorn interacting facor f3 domain"/>
    <property type="match status" value="1"/>
</dbReference>
<dbReference type="GO" id="GO:0005737">
    <property type="term" value="C:cytoplasm"/>
    <property type="evidence" value="ECO:0007669"/>
    <property type="project" value="TreeGrafter"/>
</dbReference>
<dbReference type="GO" id="GO:0016285">
    <property type="term" value="F:alanyl aminopeptidase activity"/>
    <property type="evidence" value="ECO:0007669"/>
    <property type="project" value="UniProtKB-EC"/>
</dbReference>
<evidence type="ECO:0000256" key="8">
    <source>
        <dbReference type="ARBA" id="ARBA00022723"/>
    </source>
</evidence>
<dbReference type="InterPro" id="IPR042097">
    <property type="entry name" value="Aminopeptidase_N-like_N_sf"/>
</dbReference>
<dbReference type="Pfam" id="PF01433">
    <property type="entry name" value="Peptidase_M1"/>
    <property type="match status" value="1"/>
</dbReference>
<dbReference type="Proteomes" id="UP000319499">
    <property type="component" value="Unassembled WGS sequence"/>
</dbReference>
<evidence type="ECO:0000256" key="3">
    <source>
        <dbReference type="ARBA" id="ARBA00010136"/>
    </source>
</evidence>
<evidence type="ECO:0000256" key="11">
    <source>
        <dbReference type="ARBA" id="ARBA00023049"/>
    </source>
</evidence>
<comment type="catalytic activity">
    <reaction evidence="1">
        <text>Release of an N-terminal amino acid, Xaa-|-Yaa- from a peptide, amide or arylamide. Xaa is preferably Ala, but may be most amino acids including Pro (slow action). When a terminal hydrophobic residue is followed by a prolyl residue, the two may be released as an intact Xaa-Pro dipeptide.</text>
        <dbReference type="EC" id="3.4.11.2"/>
    </reaction>
</comment>
<accession>A0A563DFR2</accession>
<dbReference type="SUPFAM" id="SSF63737">
    <property type="entry name" value="Leukotriene A4 hydrolase N-terminal domain"/>
    <property type="match status" value="1"/>
</dbReference>
<evidence type="ECO:0000256" key="4">
    <source>
        <dbReference type="ARBA" id="ARBA00012564"/>
    </source>
</evidence>
<dbReference type="InterPro" id="IPR001930">
    <property type="entry name" value="Peptidase_M1"/>
</dbReference>
<evidence type="ECO:0000256" key="9">
    <source>
        <dbReference type="ARBA" id="ARBA00022801"/>
    </source>
</evidence>
<evidence type="ECO:0000313" key="16">
    <source>
        <dbReference type="Proteomes" id="UP000319499"/>
    </source>
</evidence>
<dbReference type="InterPro" id="IPR027268">
    <property type="entry name" value="Peptidase_M4/M1_CTD_sf"/>
</dbReference>